<dbReference type="UniPathway" id="UPA00219"/>
<keyword evidence="5 11" id="KW-0812">Transmembrane</keyword>
<comment type="pathway">
    <text evidence="11">Cell wall biogenesis; peptidoglycan biosynthesis.</text>
</comment>
<comment type="function">
    <text evidence="11">Peptidoglycan polymerase that is essential for cell wall elongation.</text>
</comment>
<dbReference type="Pfam" id="PF01098">
    <property type="entry name" value="FTSW_RODA_SPOVE"/>
    <property type="match status" value="1"/>
</dbReference>
<keyword evidence="10 11" id="KW-0961">Cell wall biogenesis/degradation</keyword>
<sequence length="381" mass="41088">MIAEILHSAGHSRSNKPEPGIADWLESWHIDIWLLVLLLAVAGVGIFIQYSASGHSIDGVISQTQRVVLGLVVMAAIAQAPPAMYRTVTPWLYGFTLLLLVATLLLGDAAKGATRWLDFGVIRFQPSELMKLAMPTTIAAYLHTRRLPPNIITIIATLALIGMPAALIAKQPDLGTALLIVAAGGFALFLGGLRWRWIIGAFALAGAAAPLLWTHMQDYQRQRILTLLNPESDPLGAGYHITQSMIAIGSGGVFGKGWLHGTQAKLDFLPEAHTDFIFAVYSEEMGFIGVIVLLILYLAIVGRCLWIAARAQDTFQRLLAGSLAMTFFVYVFINIGMVIGLLPVVGVPLPLVSYGGTSAVSLLACFGMLMSVHTHRKLLAN</sequence>
<keyword evidence="6 11" id="KW-0133">Cell shape</keyword>
<evidence type="ECO:0000256" key="4">
    <source>
        <dbReference type="ARBA" id="ARBA00022679"/>
    </source>
</evidence>
<dbReference type="HAMAP" id="MF_02079">
    <property type="entry name" value="PGT_RodA"/>
    <property type="match status" value="1"/>
</dbReference>
<dbReference type="GO" id="GO:0008955">
    <property type="term" value="F:peptidoglycan glycosyltransferase activity"/>
    <property type="evidence" value="ECO:0007669"/>
    <property type="project" value="UniProtKB-UniRule"/>
</dbReference>
<feature type="transmembrane region" description="Helical" evidence="11">
    <location>
        <begin position="64"/>
        <end position="85"/>
    </location>
</feature>
<dbReference type="Proteomes" id="UP000472676">
    <property type="component" value="Unassembled WGS sequence"/>
</dbReference>
<dbReference type="GO" id="GO:0032153">
    <property type="term" value="C:cell division site"/>
    <property type="evidence" value="ECO:0007669"/>
    <property type="project" value="TreeGrafter"/>
</dbReference>
<keyword evidence="11" id="KW-0997">Cell inner membrane</keyword>
<comment type="subcellular location">
    <subcellularLocation>
        <location evidence="11">Cell inner membrane</location>
        <topology evidence="11">Multi-pass membrane protein</topology>
    </subcellularLocation>
    <subcellularLocation>
        <location evidence="1">Membrane</location>
        <topology evidence="1">Multi-pass membrane protein</topology>
    </subcellularLocation>
</comment>
<dbReference type="EMBL" id="JAAMOW010000010">
    <property type="protein sequence ID" value="NGY06726.1"/>
    <property type="molecule type" value="Genomic_DNA"/>
</dbReference>
<dbReference type="InterPro" id="IPR018365">
    <property type="entry name" value="Cell_cycle_FtsW-rel_CS"/>
</dbReference>
<evidence type="ECO:0000256" key="9">
    <source>
        <dbReference type="ARBA" id="ARBA00023136"/>
    </source>
</evidence>
<feature type="transmembrane region" description="Helical" evidence="11">
    <location>
        <begin position="197"/>
        <end position="216"/>
    </location>
</feature>
<keyword evidence="13" id="KW-1185">Reference proteome</keyword>
<dbReference type="InterPro" id="IPR001182">
    <property type="entry name" value="FtsW/RodA"/>
</dbReference>
<feature type="transmembrane region" description="Helical" evidence="11">
    <location>
        <begin position="285"/>
        <end position="306"/>
    </location>
</feature>
<dbReference type="GO" id="GO:0071555">
    <property type="term" value="P:cell wall organization"/>
    <property type="evidence" value="ECO:0007669"/>
    <property type="project" value="UniProtKB-KW"/>
</dbReference>
<reference evidence="12 13" key="1">
    <citation type="journal article" date="2014" name="Int. J. Syst. Evol. Microbiol.">
        <title>Solimonas terrae sp. nov., isolated from soil.</title>
        <authorList>
            <person name="Kim S.J."/>
            <person name="Moon J.Y."/>
            <person name="Weon H.Y."/>
            <person name="Ahn J.H."/>
            <person name="Chen W.M."/>
            <person name="Kwon S.W."/>
        </authorList>
    </citation>
    <scope>NUCLEOTIDE SEQUENCE [LARGE SCALE GENOMIC DNA]</scope>
    <source>
        <strain evidence="12 13">KIS83-12</strain>
    </source>
</reference>
<comment type="similarity">
    <text evidence="11">Belongs to the SEDS family. MrdB/RodA subfamily.</text>
</comment>
<evidence type="ECO:0000256" key="7">
    <source>
        <dbReference type="ARBA" id="ARBA00022984"/>
    </source>
</evidence>
<evidence type="ECO:0000313" key="12">
    <source>
        <dbReference type="EMBL" id="NGY06726.1"/>
    </source>
</evidence>
<evidence type="ECO:0000256" key="1">
    <source>
        <dbReference type="ARBA" id="ARBA00004141"/>
    </source>
</evidence>
<feature type="transmembrane region" description="Helical" evidence="11">
    <location>
        <begin position="32"/>
        <end position="52"/>
    </location>
</feature>
<dbReference type="GO" id="GO:0015648">
    <property type="term" value="F:lipid-linked peptidoglycan transporter activity"/>
    <property type="evidence" value="ECO:0007669"/>
    <property type="project" value="TreeGrafter"/>
</dbReference>
<gene>
    <name evidence="11 12" type="primary">rodA</name>
    <name evidence="11" type="synonym">mrdB</name>
    <name evidence="12" type="ORF">G7Y85_18280</name>
</gene>
<keyword evidence="3 11" id="KW-0328">Glycosyltransferase</keyword>
<comment type="caution">
    <text evidence="12">The sequence shown here is derived from an EMBL/GenBank/DDBJ whole genome shotgun (WGS) entry which is preliminary data.</text>
</comment>
<keyword evidence="9 11" id="KW-0472">Membrane</keyword>
<evidence type="ECO:0000256" key="2">
    <source>
        <dbReference type="ARBA" id="ARBA00022475"/>
    </source>
</evidence>
<organism evidence="12 13">
    <name type="scientific">Solimonas terrae</name>
    <dbReference type="NCBI Taxonomy" id="1396819"/>
    <lineage>
        <taxon>Bacteria</taxon>
        <taxon>Pseudomonadati</taxon>
        <taxon>Pseudomonadota</taxon>
        <taxon>Gammaproteobacteria</taxon>
        <taxon>Nevskiales</taxon>
        <taxon>Nevskiaceae</taxon>
        <taxon>Solimonas</taxon>
    </lineage>
</organism>
<dbReference type="PROSITE" id="PS00428">
    <property type="entry name" value="FTSW_RODA_SPOVE"/>
    <property type="match status" value="1"/>
</dbReference>
<dbReference type="PANTHER" id="PTHR30474">
    <property type="entry name" value="CELL CYCLE PROTEIN"/>
    <property type="match status" value="1"/>
</dbReference>
<keyword evidence="4 11" id="KW-0808">Transferase</keyword>
<keyword evidence="8 11" id="KW-1133">Transmembrane helix</keyword>
<dbReference type="NCBIfam" id="TIGR02210">
    <property type="entry name" value="rodA_shape"/>
    <property type="match status" value="1"/>
</dbReference>
<dbReference type="InterPro" id="IPR011923">
    <property type="entry name" value="RodA/MrdB"/>
</dbReference>
<evidence type="ECO:0000256" key="10">
    <source>
        <dbReference type="ARBA" id="ARBA00023316"/>
    </source>
</evidence>
<protein>
    <recommendedName>
        <fullName evidence="11">Peptidoglycan glycosyltransferase MrdB</fullName>
        <shortName evidence="11">PGT</shortName>
        <ecNumber evidence="11">2.4.99.28</ecNumber>
    </recommendedName>
    <alternativeName>
        <fullName evidence="11">Cell elongation protein RodA</fullName>
    </alternativeName>
    <alternativeName>
        <fullName evidence="11">Cell wall polymerase</fullName>
    </alternativeName>
    <alternativeName>
        <fullName evidence="11">Peptidoglycan polymerase</fullName>
        <shortName evidence="11">PG polymerase</shortName>
    </alternativeName>
</protein>
<feature type="transmembrane region" description="Helical" evidence="11">
    <location>
        <begin position="351"/>
        <end position="372"/>
    </location>
</feature>
<feature type="transmembrane region" description="Helical" evidence="11">
    <location>
        <begin position="318"/>
        <end position="345"/>
    </location>
</feature>
<evidence type="ECO:0000256" key="3">
    <source>
        <dbReference type="ARBA" id="ARBA00022676"/>
    </source>
</evidence>
<dbReference type="AlphaFoldDB" id="A0A6M2BVX6"/>
<dbReference type="GO" id="GO:0009252">
    <property type="term" value="P:peptidoglycan biosynthetic process"/>
    <property type="evidence" value="ECO:0007669"/>
    <property type="project" value="UniProtKB-UniRule"/>
</dbReference>
<keyword evidence="7 11" id="KW-0573">Peptidoglycan synthesis</keyword>
<dbReference type="GO" id="GO:0051301">
    <property type="term" value="P:cell division"/>
    <property type="evidence" value="ECO:0007669"/>
    <property type="project" value="InterPro"/>
</dbReference>
<dbReference type="PANTHER" id="PTHR30474:SF1">
    <property type="entry name" value="PEPTIDOGLYCAN GLYCOSYLTRANSFERASE MRDB"/>
    <property type="match status" value="1"/>
</dbReference>
<evidence type="ECO:0000313" key="13">
    <source>
        <dbReference type="Proteomes" id="UP000472676"/>
    </source>
</evidence>
<accession>A0A6M2BVX6</accession>
<name>A0A6M2BVX6_9GAMM</name>
<keyword evidence="2 11" id="KW-1003">Cell membrane</keyword>
<evidence type="ECO:0000256" key="8">
    <source>
        <dbReference type="ARBA" id="ARBA00022989"/>
    </source>
</evidence>
<feature type="transmembrane region" description="Helical" evidence="11">
    <location>
        <begin position="174"/>
        <end position="190"/>
    </location>
</feature>
<evidence type="ECO:0000256" key="5">
    <source>
        <dbReference type="ARBA" id="ARBA00022692"/>
    </source>
</evidence>
<dbReference type="GO" id="GO:0008360">
    <property type="term" value="P:regulation of cell shape"/>
    <property type="evidence" value="ECO:0007669"/>
    <property type="project" value="UniProtKB-KW"/>
</dbReference>
<dbReference type="GO" id="GO:0005886">
    <property type="term" value="C:plasma membrane"/>
    <property type="evidence" value="ECO:0007669"/>
    <property type="project" value="UniProtKB-SubCell"/>
</dbReference>
<dbReference type="EC" id="2.4.99.28" evidence="11"/>
<comment type="catalytic activity">
    <reaction evidence="11">
        <text>[GlcNAc-(1-&gt;4)-Mur2Ac(oyl-L-Ala-gamma-D-Glu-L-Lys-D-Ala-D-Ala)](n)-di-trans,octa-cis-undecaprenyl diphosphate + beta-D-GlcNAc-(1-&gt;4)-Mur2Ac(oyl-L-Ala-gamma-D-Glu-L-Lys-D-Ala-D-Ala)-di-trans,octa-cis-undecaprenyl diphosphate = [GlcNAc-(1-&gt;4)-Mur2Ac(oyl-L-Ala-gamma-D-Glu-L-Lys-D-Ala-D-Ala)](n+1)-di-trans,octa-cis-undecaprenyl diphosphate + di-trans,octa-cis-undecaprenyl diphosphate + H(+)</text>
        <dbReference type="Rhea" id="RHEA:23708"/>
        <dbReference type="Rhea" id="RHEA-COMP:9602"/>
        <dbReference type="Rhea" id="RHEA-COMP:9603"/>
        <dbReference type="ChEBI" id="CHEBI:15378"/>
        <dbReference type="ChEBI" id="CHEBI:58405"/>
        <dbReference type="ChEBI" id="CHEBI:60033"/>
        <dbReference type="ChEBI" id="CHEBI:78435"/>
        <dbReference type="EC" id="2.4.99.28"/>
    </reaction>
</comment>
<dbReference type="RefSeq" id="WP_166260871.1">
    <property type="nucleotide sequence ID" value="NZ_JAAMOW010000010.1"/>
</dbReference>
<evidence type="ECO:0000256" key="11">
    <source>
        <dbReference type="HAMAP-Rule" id="MF_02079"/>
    </source>
</evidence>
<evidence type="ECO:0000256" key="6">
    <source>
        <dbReference type="ARBA" id="ARBA00022960"/>
    </source>
</evidence>
<feature type="transmembrane region" description="Helical" evidence="11">
    <location>
        <begin position="91"/>
        <end position="110"/>
    </location>
</feature>
<proteinExistence type="inferred from homology"/>
<feature type="transmembrane region" description="Helical" evidence="11">
    <location>
        <begin position="151"/>
        <end position="168"/>
    </location>
</feature>